<sequence>MNGYTLYPAIDVRDGRVVRLRQGDYARETRYPDDPLAVAQRYAAAGARWLHLVDLDAARSGGYTLAPLLASIKASTALQVQTGGGVRSRADVDAMLAAGADRVVVGSLAVREPARVGEWLQCFGAQRLTVALDARADDEGRWWLPTAGWTLASGVELDALVAHYADAGLHHLLSTDIDRDGMLAGPNLALYRRIHALAPQLALQASGGVRDLADIDAAREAGCAGVVLGKSLLDGRFELAAALPAERPC</sequence>
<dbReference type="InterPro" id="IPR013785">
    <property type="entry name" value="Aldolase_TIM"/>
</dbReference>
<feature type="active site" description="Proton donor" evidence="9">
    <location>
        <position position="133"/>
    </location>
</feature>
<evidence type="ECO:0000313" key="12">
    <source>
        <dbReference type="Proteomes" id="UP001597090"/>
    </source>
</evidence>
<keyword evidence="12" id="KW-1185">Reference proteome</keyword>
<proteinExistence type="inferred from homology"/>
<keyword evidence="5 9" id="KW-0963">Cytoplasm</keyword>
<evidence type="ECO:0000256" key="4">
    <source>
        <dbReference type="ARBA" id="ARBA00009667"/>
    </source>
</evidence>
<accession>A0ABW2YJJ2</accession>
<evidence type="ECO:0000256" key="1">
    <source>
        <dbReference type="ARBA" id="ARBA00000901"/>
    </source>
</evidence>
<comment type="similarity">
    <text evidence="4 9 10">Belongs to the HisA/HisF family.</text>
</comment>
<evidence type="ECO:0000256" key="3">
    <source>
        <dbReference type="ARBA" id="ARBA00005133"/>
    </source>
</evidence>
<dbReference type="InterPro" id="IPR023016">
    <property type="entry name" value="HisA/PriA"/>
</dbReference>
<evidence type="ECO:0000256" key="2">
    <source>
        <dbReference type="ARBA" id="ARBA00004496"/>
    </source>
</evidence>
<comment type="caution">
    <text evidence="11">The sequence shown here is derived from an EMBL/GenBank/DDBJ whole genome shotgun (WGS) entry which is preliminary data.</text>
</comment>
<dbReference type="Gene3D" id="3.20.20.70">
    <property type="entry name" value="Aldolase class I"/>
    <property type="match status" value="1"/>
</dbReference>
<dbReference type="InterPro" id="IPR011060">
    <property type="entry name" value="RibuloseP-bd_barrel"/>
</dbReference>
<comment type="subcellular location">
    <subcellularLocation>
        <location evidence="2 9">Cytoplasm</location>
    </subcellularLocation>
</comment>
<dbReference type="Proteomes" id="UP001597090">
    <property type="component" value="Unassembled WGS sequence"/>
</dbReference>
<dbReference type="EC" id="5.3.1.16" evidence="9"/>
<name>A0ABW2YJJ2_9GAMM</name>
<comment type="catalytic activity">
    <reaction evidence="1 9">
        <text>1-(5-phospho-beta-D-ribosyl)-5-[(5-phospho-beta-D-ribosylamino)methylideneamino]imidazole-4-carboxamide = 5-[(5-phospho-1-deoxy-D-ribulos-1-ylimino)methylamino]-1-(5-phospho-beta-D-ribosyl)imidazole-4-carboxamide</text>
        <dbReference type="Rhea" id="RHEA:15469"/>
        <dbReference type="ChEBI" id="CHEBI:58435"/>
        <dbReference type="ChEBI" id="CHEBI:58525"/>
        <dbReference type="EC" id="5.3.1.16"/>
    </reaction>
</comment>
<evidence type="ECO:0000313" key="11">
    <source>
        <dbReference type="EMBL" id="MFD0738549.1"/>
    </source>
</evidence>
<dbReference type="PANTHER" id="PTHR43090:SF2">
    <property type="entry name" value="1-(5-PHOSPHORIBOSYL)-5-[(5-PHOSPHORIBOSYLAMINO)METHYLIDENEAMINO] IMIDAZOLE-4-CARBOXAMIDE ISOMERASE"/>
    <property type="match status" value="1"/>
</dbReference>
<protein>
    <recommendedName>
        <fullName evidence="9">1-(5-phosphoribosyl)-5-[(5-phosphoribosylamino)methylideneamino] imidazole-4-carboxamide isomerase</fullName>
        <ecNumber evidence="9">5.3.1.16</ecNumber>
    </recommendedName>
    <alternativeName>
        <fullName evidence="9">Phosphoribosylformimino-5-aminoimidazole carboxamide ribotide isomerase</fullName>
    </alternativeName>
</protein>
<evidence type="ECO:0000256" key="8">
    <source>
        <dbReference type="ARBA" id="ARBA00023235"/>
    </source>
</evidence>
<evidence type="ECO:0000256" key="7">
    <source>
        <dbReference type="ARBA" id="ARBA00023102"/>
    </source>
</evidence>
<evidence type="ECO:0000256" key="6">
    <source>
        <dbReference type="ARBA" id="ARBA00022605"/>
    </source>
</evidence>
<evidence type="ECO:0000256" key="5">
    <source>
        <dbReference type="ARBA" id="ARBA00022490"/>
    </source>
</evidence>
<keyword evidence="8 9" id="KW-0413">Isomerase</keyword>
<organism evidence="11 12">
    <name type="scientific">Lysobacter koreensis</name>
    <dbReference type="NCBI Taxonomy" id="266122"/>
    <lineage>
        <taxon>Bacteria</taxon>
        <taxon>Pseudomonadati</taxon>
        <taxon>Pseudomonadota</taxon>
        <taxon>Gammaproteobacteria</taxon>
        <taxon>Lysobacterales</taxon>
        <taxon>Lysobacteraceae</taxon>
        <taxon>Lysobacter</taxon>
    </lineage>
</organism>
<dbReference type="CDD" id="cd04732">
    <property type="entry name" value="HisA"/>
    <property type="match status" value="1"/>
</dbReference>
<gene>
    <name evidence="9" type="primary">hisA</name>
    <name evidence="11" type="ORF">ACFQZQ_04510</name>
</gene>
<dbReference type="RefSeq" id="WP_386811466.1">
    <property type="nucleotide sequence ID" value="NZ_JBHTIH010000002.1"/>
</dbReference>
<dbReference type="PANTHER" id="PTHR43090">
    <property type="entry name" value="1-(5-PHOSPHORIBOSYL)-5-[(5-PHOSPHORIBOSYLAMINO)METHYLIDENEAMINO] IMIDAZOLE-4-CARBOXAMIDE ISOMERASE"/>
    <property type="match status" value="1"/>
</dbReference>
<keyword evidence="6 9" id="KW-0028">Amino-acid biosynthesis</keyword>
<dbReference type="EMBL" id="JBHTIH010000002">
    <property type="protein sequence ID" value="MFD0738549.1"/>
    <property type="molecule type" value="Genomic_DNA"/>
</dbReference>
<dbReference type="Pfam" id="PF00977">
    <property type="entry name" value="His_biosynth"/>
    <property type="match status" value="1"/>
</dbReference>
<dbReference type="InterPro" id="IPR044524">
    <property type="entry name" value="Isoase_HisA-like"/>
</dbReference>
<reference evidence="12" key="1">
    <citation type="journal article" date="2019" name="Int. J. Syst. Evol. Microbiol.">
        <title>The Global Catalogue of Microorganisms (GCM) 10K type strain sequencing project: providing services to taxonomists for standard genome sequencing and annotation.</title>
        <authorList>
            <consortium name="The Broad Institute Genomics Platform"/>
            <consortium name="The Broad Institute Genome Sequencing Center for Infectious Disease"/>
            <person name="Wu L."/>
            <person name="Ma J."/>
        </authorList>
    </citation>
    <scope>NUCLEOTIDE SEQUENCE [LARGE SCALE GENOMIC DNA]</scope>
    <source>
        <strain evidence="12">CCUG 55491</strain>
    </source>
</reference>
<keyword evidence="7 9" id="KW-0368">Histidine biosynthesis</keyword>
<dbReference type="SUPFAM" id="SSF51366">
    <property type="entry name" value="Ribulose-phoshate binding barrel"/>
    <property type="match status" value="1"/>
</dbReference>
<feature type="active site" description="Proton acceptor" evidence="9">
    <location>
        <position position="11"/>
    </location>
</feature>
<evidence type="ECO:0000256" key="9">
    <source>
        <dbReference type="HAMAP-Rule" id="MF_01014"/>
    </source>
</evidence>
<evidence type="ECO:0000256" key="10">
    <source>
        <dbReference type="RuleBase" id="RU003657"/>
    </source>
</evidence>
<comment type="pathway">
    <text evidence="3 9">Amino-acid biosynthesis; L-histidine biosynthesis; L-histidine from 5-phospho-alpha-D-ribose 1-diphosphate: step 4/9.</text>
</comment>
<dbReference type="HAMAP" id="MF_01014">
    <property type="entry name" value="HisA"/>
    <property type="match status" value="1"/>
</dbReference>
<dbReference type="InterPro" id="IPR006062">
    <property type="entry name" value="His_biosynth"/>
</dbReference>